<evidence type="ECO:0000313" key="2">
    <source>
        <dbReference type="EMBL" id="KAI0291197.1"/>
    </source>
</evidence>
<dbReference type="InterPro" id="IPR001810">
    <property type="entry name" value="F-box_dom"/>
</dbReference>
<dbReference type="Pfam" id="PF12937">
    <property type="entry name" value="F-box-like"/>
    <property type="match status" value="1"/>
</dbReference>
<protein>
    <recommendedName>
        <fullName evidence="1">F-box domain-containing protein</fullName>
    </recommendedName>
</protein>
<dbReference type="SUPFAM" id="SSF52047">
    <property type="entry name" value="RNI-like"/>
    <property type="match status" value="1"/>
</dbReference>
<evidence type="ECO:0000259" key="1">
    <source>
        <dbReference type="Pfam" id="PF12937"/>
    </source>
</evidence>
<dbReference type="Gene3D" id="1.20.1280.50">
    <property type="match status" value="1"/>
</dbReference>
<proteinExistence type="predicted"/>
<dbReference type="AlphaFoldDB" id="A0AAD4LVL4"/>
<accession>A0AAD4LVL4</accession>
<name>A0AAD4LVL4_9AGAM</name>
<dbReference type="InterPro" id="IPR032675">
    <property type="entry name" value="LRR_dom_sf"/>
</dbReference>
<feature type="domain" description="F-box" evidence="1">
    <location>
        <begin position="47"/>
        <end position="95"/>
    </location>
</feature>
<gene>
    <name evidence="2" type="ORF">B0F90DRAFT_1778838</name>
</gene>
<comment type="caution">
    <text evidence="2">The sequence shown here is derived from an EMBL/GenBank/DDBJ whole genome shotgun (WGS) entry which is preliminary data.</text>
</comment>
<reference evidence="2" key="1">
    <citation type="journal article" date="2022" name="New Phytol.">
        <title>Evolutionary transition to the ectomycorrhizal habit in the genomes of a hyperdiverse lineage of mushroom-forming fungi.</title>
        <authorList>
            <person name="Looney B."/>
            <person name="Miyauchi S."/>
            <person name="Morin E."/>
            <person name="Drula E."/>
            <person name="Courty P.E."/>
            <person name="Kohler A."/>
            <person name="Kuo A."/>
            <person name="LaButti K."/>
            <person name="Pangilinan J."/>
            <person name="Lipzen A."/>
            <person name="Riley R."/>
            <person name="Andreopoulos W."/>
            <person name="He G."/>
            <person name="Johnson J."/>
            <person name="Nolan M."/>
            <person name="Tritt A."/>
            <person name="Barry K.W."/>
            <person name="Grigoriev I.V."/>
            <person name="Nagy L.G."/>
            <person name="Hibbett D."/>
            <person name="Henrissat B."/>
            <person name="Matheny P.B."/>
            <person name="Labbe J."/>
            <person name="Martin F.M."/>
        </authorList>
    </citation>
    <scope>NUCLEOTIDE SEQUENCE</scope>
    <source>
        <strain evidence="2">BPL690</strain>
    </source>
</reference>
<dbReference type="Gene3D" id="3.80.10.10">
    <property type="entry name" value="Ribonuclease Inhibitor"/>
    <property type="match status" value="1"/>
</dbReference>
<keyword evidence="3" id="KW-1185">Reference proteome</keyword>
<organism evidence="2 3">
    <name type="scientific">Multifurca ochricompacta</name>
    <dbReference type="NCBI Taxonomy" id="376703"/>
    <lineage>
        <taxon>Eukaryota</taxon>
        <taxon>Fungi</taxon>
        <taxon>Dikarya</taxon>
        <taxon>Basidiomycota</taxon>
        <taxon>Agaricomycotina</taxon>
        <taxon>Agaricomycetes</taxon>
        <taxon>Russulales</taxon>
        <taxon>Russulaceae</taxon>
        <taxon>Multifurca</taxon>
    </lineage>
</organism>
<dbReference type="EMBL" id="WTXG01000170">
    <property type="protein sequence ID" value="KAI0291197.1"/>
    <property type="molecule type" value="Genomic_DNA"/>
</dbReference>
<dbReference type="Proteomes" id="UP001203297">
    <property type="component" value="Unassembled WGS sequence"/>
</dbReference>
<evidence type="ECO:0000313" key="3">
    <source>
        <dbReference type="Proteomes" id="UP001203297"/>
    </source>
</evidence>
<sequence>MPQKKRRRRHAAVQNRQSELFAVSSLRGPVTTDISEALSKYFPLTTINTLPDDVLLDIFDHHRSASLGDWVHMQGWYALAHTCQRWRQLVFASSLRLNLQLRCTFCMSVVDMINNSPPFPLILDYGPRFLKTWDAEGEDGFLFALRHLQRASKIELSAPESTLTKLTAAMVEAAPRLEYLSLHSQTTELILPKQFLDGYAPQLRHLILTGASLATLNPLLSSSTSLVSLVLERIPSSAYFSPDNLIVHISSMPQLRTLSISFLSAVPRPGFGSERFLPPGPLARVELPVLKQLIYRGVSAYIEALLARIQTPLIDDIDITLFNQLTLSIPRICNFVHNLETSRSTRARIGFSETSAHVVIVAAVPQQPTDSTDIFLGVSCSQIDFQVSAMAQLCSGLSTSLAPIEELTLGFHHHHQNHQHHRYHWGRWPDEVEPAVWHALLAPFQRTCTLRVHVALAADLARALLQLPDIENGQLGVELLLPELRTIVLLHRGDVNLLSSASTAFGAFVDERNRAGYLVSVESLDLSRL</sequence>